<comment type="catalytic activity">
    <reaction evidence="1">
        <text>ATP + protein L-histidine = ADP + protein N-phospho-L-histidine.</text>
        <dbReference type="EC" id="2.7.13.3"/>
    </reaction>
</comment>
<evidence type="ECO:0000256" key="5">
    <source>
        <dbReference type="ARBA" id="ARBA00022679"/>
    </source>
</evidence>
<evidence type="ECO:0000256" key="6">
    <source>
        <dbReference type="ARBA" id="ARBA00022741"/>
    </source>
</evidence>
<sequence length="597" mass="64545">MTPRAKRPYASRFAIRFAIILALAMLPAGFFGFIQTKALEKEVQSRSEVALMGATLQAAAGETSLIGRVRGMVGSLAAAVPYVLDSPKACNDLMLQVAAVEPSAALVAFIPVSGVMTCSSAGRTHDFSDSPLFRQVLDAQAPDFVVNPEGPISGTSVLGISHPVYDIAGSYVGYAVMSLPHQSLKELRFGSLIESKDLDAPVVFWTFDRKGTLLTSNIELTAAATQVPSGRPMADFVDATGGIFRDTSVSGRQMTYAVVPIVAGELYLMSSFLPEEPMFTRSWGLSVYMPTLLMWLVGLAVSGFAAEFLVTRHVRTLNRSIVSFARGDRRLQAIDLKNAPSELDELATAYLAMTESITRSEAELEDSLHQKEVLLREVHHRVKNNLQLISSIMNIQIRSARSGEAKELLKNLQERIMSLATVHRGLYQTSGLADVRARELIPDIVRQIMSMSSGPEKPFETQNDIDDLRLVPDQAVPLSLMLAEALTNAIKHSGATRANPGKVVVRLKRSGGSDAVLEVINSSRDDPTKEASTAAETGIGSQLITAFVQQLGGRQESGSADGDYFLRVIFAVSPLSLAENRQSADPSGQSGWNETKD</sequence>
<keyword evidence="12" id="KW-1185">Reference proteome</keyword>
<dbReference type="InterPro" id="IPR011495">
    <property type="entry name" value="Sig_transdc_His_kin_sub2_dim/P"/>
</dbReference>
<organism evidence="11 12">
    <name type="scientific">Tabrizicola piscis</name>
    <dbReference type="NCBI Taxonomy" id="2494374"/>
    <lineage>
        <taxon>Bacteria</taxon>
        <taxon>Pseudomonadati</taxon>
        <taxon>Pseudomonadota</taxon>
        <taxon>Alphaproteobacteria</taxon>
        <taxon>Rhodobacterales</taxon>
        <taxon>Paracoccaceae</taxon>
        <taxon>Tabrizicola</taxon>
    </lineage>
</organism>
<feature type="domain" description="HAMP" evidence="10">
    <location>
        <begin position="308"/>
        <end position="362"/>
    </location>
</feature>
<dbReference type="InterPro" id="IPR011102">
    <property type="entry name" value="Sig_transdc_His_kinase_HWE"/>
</dbReference>
<evidence type="ECO:0000256" key="3">
    <source>
        <dbReference type="ARBA" id="ARBA00012438"/>
    </source>
</evidence>
<feature type="transmembrane region" description="Helical" evidence="9">
    <location>
        <begin position="292"/>
        <end position="310"/>
    </location>
</feature>
<dbReference type="RefSeq" id="WP_125324740.1">
    <property type="nucleotide sequence ID" value="NZ_CP034328.1"/>
</dbReference>
<gene>
    <name evidence="11" type="ORF">EI545_06645</name>
</gene>
<evidence type="ECO:0000256" key="7">
    <source>
        <dbReference type="ARBA" id="ARBA00022777"/>
    </source>
</evidence>
<keyword evidence="7 11" id="KW-0418">Kinase</keyword>
<dbReference type="PANTHER" id="PTHR41523:SF8">
    <property type="entry name" value="ETHYLENE RESPONSE SENSOR PROTEIN"/>
    <property type="match status" value="1"/>
</dbReference>
<keyword evidence="4" id="KW-0597">Phosphoprotein</keyword>
<keyword evidence="9" id="KW-1133">Transmembrane helix</keyword>
<dbReference type="InterPro" id="IPR036890">
    <property type="entry name" value="HATPase_C_sf"/>
</dbReference>
<dbReference type="Pfam" id="PF07568">
    <property type="entry name" value="HisKA_2"/>
    <property type="match status" value="1"/>
</dbReference>
<evidence type="ECO:0000256" key="2">
    <source>
        <dbReference type="ARBA" id="ARBA00004370"/>
    </source>
</evidence>
<dbReference type="GO" id="GO:0004673">
    <property type="term" value="F:protein histidine kinase activity"/>
    <property type="evidence" value="ECO:0007669"/>
    <property type="project" value="UniProtKB-EC"/>
</dbReference>
<dbReference type="AlphaFoldDB" id="A0A3S8U4S3"/>
<protein>
    <recommendedName>
        <fullName evidence="3">histidine kinase</fullName>
        <ecNumber evidence="3">2.7.13.3</ecNumber>
    </recommendedName>
</protein>
<evidence type="ECO:0000256" key="1">
    <source>
        <dbReference type="ARBA" id="ARBA00000085"/>
    </source>
</evidence>
<keyword evidence="5" id="KW-0808">Transferase</keyword>
<keyword evidence="9" id="KW-0472">Membrane</keyword>
<keyword evidence="9" id="KW-0812">Transmembrane</keyword>
<dbReference type="PROSITE" id="PS50885">
    <property type="entry name" value="HAMP"/>
    <property type="match status" value="1"/>
</dbReference>
<dbReference type="SUPFAM" id="SSF55874">
    <property type="entry name" value="ATPase domain of HSP90 chaperone/DNA topoisomerase II/histidine kinase"/>
    <property type="match status" value="1"/>
</dbReference>
<keyword evidence="8" id="KW-0067">ATP-binding</keyword>
<evidence type="ECO:0000256" key="8">
    <source>
        <dbReference type="ARBA" id="ARBA00022840"/>
    </source>
</evidence>
<dbReference type="Gene3D" id="3.30.565.10">
    <property type="entry name" value="Histidine kinase-like ATPase, C-terminal domain"/>
    <property type="match status" value="1"/>
</dbReference>
<evidence type="ECO:0000313" key="12">
    <source>
        <dbReference type="Proteomes" id="UP000282002"/>
    </source>
</evidence>
<dbReference type="InterPro" id="IPR003660">
    <property type="entry name" value="HAMP_dom"/>
</dbReference>
<proteinExistence type="predicted"/>
<dbReference type="EC" id="2.7.13.3" evidence="3"/>
<dbReference type="GO" id="GO:0016020">
    <property type="term" value="C:membrane"/>
    <property type="evidence" value="ECO:0007669"/>
    <property type="project" value="UniProtKB-SubCell"/>
</dbReference>
<dbReference type="Proteomes" id="UP000282002">
    <property type="component" value="Chromosome"/>
</dbReference>
<dbReference type="Gene3D" id="3.30.450.20">
    <property type="entry name" value="PAS domain"/>
    <property type="match status" value="2"/>
</dbReference>
<dbReference type="OrthoDB" id="9767435at2"/>
<reference evidence="11 12" key="1">
    <citation type="submission" date="2018-12" db="EMBL/GenBank/DDBJ databases">
        <title>Complete genome sequencing of Tabrizicola sp. K13M18.</title>
        <authorList>
            <person name="Bae J.-W."/>
        </authorList>
    </citation>
    <scope>NUCLEOTIDE SEQUENCE [LARGE SCALE GENOMIC DNA]</scope>
    <source>
        <strain evidence="11 12">K13M18</strain>
    </source>
</reference>
<evidence type="ECO:0000256" key="4">
    <source>
        <dbReference type="ARBA" id="ARBA00022553"/>
    </source>
</evidence>
<dbReference type="GO" id="GO:0005524">
    <property type="term" value="F:ATP binding"/>
    <property type="evidence" value="ECO:0007669"/>
    <property type="project" value="UniProtKB-KW"/>
</dbReference>
<dbReference type="GO" id="GO:0007165">
    <property type="term" value="P:signal transduction"/>
    <property type="evidence" value="ECO:0007669"/>
    <property type="project" value="InterPro"/>
</dbReference>
<feature type="transmembrane region" description="Helical" evidence="9">
    <location>
        <begin position="254"/>
        <end position="272"/>
    </location>
</feature>
<feature type="transmembrane region" description="Helical" evidence="9">
    <location>
        <begin position="13"/>
        <end position="34"/>
    </location>
</feature>
<dbReference type="KEGG" id="taw:EI545_06645"/>
<dbReference type="PANTHER" id="PTHR41523">
    <property type="entry name" value="TWO-COMPONENT SYSTEM SENSOR PROTEIN"/>
    <property type="match status" value="1"/>
</dbReference>
<evidence type="ECO:0000259" key="10">
    <source>
        <dbReference type="PROSITE" id="PS50885"/>
    </source>
</evidence>
<accession>A0A3S8U4S3</accession>
<evidence type="ECO:0000313" key="11">
    <source>
        <dbReference type="EMBL" id="AZL58539.1"/>
    </source>
</evidence>
<name>A0A3S8U4S3_9RHOB</name>
<keyword evidence="6" id="KW-0547">Nucleotide-binding</keyword>
<dbReference type="EMBL" id="CP034328">
    <property type="protein sequence ID" value="AZL58539.1"/>
    <property type="molecule type" value="Genomic_DNA"/>
</dbReference>
<dbReference type="SMART" id="SM00911">
    <property type="entry name" value="HWE_HK"/>
    <property type="match status" value="1"/>
</dbReference>
<comment type="subcellular location">
    <subcellularLocation>
        <location evidence="2">Membrane</location>
    </subcellularLocation>
</comment>
<evidence type="ECO:0000256" key="9">
    <source>
        <dbReference type="SAM" id="Phobius"/>
    </source>
</evidence>